<reference evidence="2" key="1">
    <citation type="submission" date="2018-05" db="EMBL/GenBank/DDBJ databases">
        <authorList>
            <person name="Lanie J.A."/>
            <person name="Ng W.-L."/>
            <person name="Kazmierczak K.M."/>
            <person name="Andrzejewski T.M."/>
            <person name="Davidsen T.M."/>
            <person name="Wayne K.J."/>
            <person name="Tettelin H."/>
            <person name="Glass J.I."/>
            <person name="Rusch D."/>
            <person name="Podicherti R."/>
            <person name="Tsui H.-C.T."/>
            <person name="Winkler M.E."/>
        </authorList>
    </citation>
    <scope>NUCLEOTIDE SEQUENCE</scope>
</reference>
<sequence length="119" mass="13642">MKLPELQAKVRQIEIRTRRLVSDLMIGQYQSVFKGQGMDFDDIREYQPGDEIRHIDWNVTARLNQPFIKQYVEERELTIMLVVDLSASGIFGSGEQTKRDLAAEVAAVLAFAAQRNNDK</sequence>
<accession>A0A382HXQ3</accession>
<dbReference type="EMBL" id="UINC01063951">
    <property type="protein sequence ID" value="SVB92116.1"/>
    <property type="molecule type" value="Genomic_DNA"/>
</dbReference>
<dbReference type="Pfam" id="PF01882">
    <property type="entry name" value="DUF58"/>
    <property type="match status" value="1"/>
</dbReference>
<protein>
    <recommendedName>
        <fullName evidence="1">DUF58 domain-containing protein</fullName>
    </recommendedName>
</protein>
<name>A0A382HXQ3_9ZZZZ</name>
<gene>
    <name evidence="2" type="ORF">METZ01_LOCUS244970</name>
</gene>
<organism evidence="2">
    <name type="scientific">marine metagenome</name>
    <dbReference type="NCBI Taxonomy" id="408172"/>
    <lineage>
        <taxon>unclassified sequences</taxon>
        <taxon>metagenomes</taxon>
        <taxon>ecological metagenomes</taxon>
    </lineage>
</organism>
<evidence type="ECO:0000259" key="1">
    <source>
        <dbReference type="Pfam" id="PF01882"/>
    </source>
</evidence>
<feature type="non-terminal residue" evidence="2">
    <location>
        <position position="119"/>
    </location>
</feature>
<proteinExistence type="predicted"/>
<dbReference type="PANTHER" id="PTHR33608">
    <property type="entry name" value="BLL2464 PROTEIN"/>
    <property type="match status" value="1"/>
</dbReference>
<evidence type="ECO:0000313" key="2">
    <source>
        <dbReference type="EMBL" id="SVB92116.1"/>
    </source>
</evidence>
<dbReference type="AlphaFoldDB" id="A0A382HXQ3"/>
<dbReference type="InterPro" id="IPR002881">
    <property type="entry name" value="DUF58"/>
</dbReference>
<feature type="domain" description="DUF58" evidence="1">
    <location>
        <begin position="42"/>
        <end position="119"/>
    </location>
</feature>
<dbReference type="PANTHER" id="PTHR33608:SF6">
    <property type="entry name" value="BLL2464 PROTEIN"/>
    <property type="match status" value="1"/>
</dbReference>